<dbReference type="Proteomes" id="UP000710432">
    <property type="component" value="Unassembled WGS sequence"/>
</dbReference>
<dbReference type="GO" id="GO:0000301">
    <property type="term" value="P:retrograde transport, vesicle recycling within Golgi"/>
    <property type="evidence" value="ECO:0007669"/>
    <property type="project" value="TreeGrafter"/>
</dbReference>
<keyword evidence="6" id="KW-0175">Coiled coil</keyword>
<evidence type="ECO:0000256" key="2">
    <source>
        <dbReference type="ARBA" id="ARBA00020370"/>
    </source>
</evidence>
<dbReference type="GO" id="GO:0007030">
    <property type="term" value="P:Golgi organization"/>
    <property type="evidence" value="ECO:0007669"/>
    <property type="project" value="InterPro"/>
</dbReference>
<evidence type="ECO:0000256" key="4">
    <source>
        <dbReference type="ARBA" id="ARBA00022989"/>
    </source>
</evidence>
<dbReference type="PANTHER" id="PTHR13815:SF7">
    <property type="entry name" value="GOLGIN SUBFAMILY A MEMBER 5"/>
    <property type="match status" value="1"/>
</dbReference>
<protein>
    <recommendedName>
        <fullName evidence="2">Golgin subfamily A member 5</fullName>
    </recommendedName>
    <alternativeName>
        <fullName evidence="9">Golgin-84</fullName>
    </alternativeName>
</protein>
<proteinExistence type="predicted"/>
<keyword evidence="4" id="KW-1133">Transmembrane helix</keyword>
<dbReference type="InterPro" id="IPR019177">
    <property type="entry name" value="Golgin_subfamily_A_member_5"/>
</dbReference>
<dbReference type="GO" id="GO:0000139">
    <property type="term" value="C:Golgi membrane"/>
    <property type="evidence" value="ECO:0007669"/>
    <property type="project" value="UniProtKB-SubCell"/>
</dbReference>
<sequence>MELELRHEKEMQKEEIQKRMSHIHQLRSELQDMEAQQVGEAESAREQLHDLQDQKARQKTSKQELETKLDQIKQEFHYMEQRTPCKAGLKIERNQLTNKTLSNSSQSERESQLHQLTETLIQQLPILENLSTEKSSLAFQLERLEQQVHSVSTGSSITMSGIDSGEETCLRNVPDLLNNTETNLAGMYGKLCKAASSTDQFSIRLGIFLRRHSIA</sequence>
<dbReference type="Pfam" id="PF09787">
    <property type="entry name" value="Golgin_A5"/>
    <property type="match status" value="1"/>
</dbReference>
<comment type="function">
    <text evidence="8">Involved in maintaining Golgi structure. Stimulates the formation of Golgi stacks and ribbons. Involved in intra-Golgi retrograde transport.</text>
</comment>
<evidence type="ECO:0000256" key="3">
    <source>
        <dbReference type="ARBA" id="ARBA00022692"/>
    </source>
</evidence>
<organism evidence="11 12">
    <name type="scientific">Microtus ochrogaster</name>
    <name type="common">Prairie vole</name>
    <dbReference type="NCBI Taxonomy" id="79684"/>
    <lineage>
        <taxon>Eukaryota</taxon>
        <taxon>Metazoa</taxon>
        <taxon>Chordata</taxon>
        <taxon>Craniata</taxon>
        <taxon>Vertebrata</taxon>
        <taxon>Euteleostomi</taxon>
        <taxon>Mammalia</taxon>
        <taxon>Eutheria</taxon>
        <taxon>Euarchontoglires</taxon>
        <taxon>Glires</taxon>
        <taxon>Rodentia</taxon>
        <taxon>Myomorpha</taxon>
        <taxon>Muroidea</taxon>
        <taxon>Cricetidae</taxon>
        <taxon>Arvicolinae</taxon>
        <taxon>Microtus</taxon>
    </lineage>
</organism>
<reference evidence="11" key="1">
    <citation type="submission" date="2020-03" db="EMBL/GenBank/DDBJ databases">
        <title>Studies in the Genomics of Life Span.</title>
        <authorList>
            <person name="Glass D."/>
        </authorList>
    </citation>
    <scope>NUCLEOTIDE SEQUENCE</scope>
    <source>
        <strain evidence="11">LTLLF</strain>
        <tissue evidence="11">Muscle</tissue>
    </source>
</reference>
<evidence type="ECO:0000256" key="10">
    <source>
        <dbReference type="SAM" id="MobiDB-lite"/>
    </source>
</evidence>
<evidence type="ECO:0000256" key="6">
    <source>
        <dbReference type="ARBA" id="ARBA00023054"/>
    </source>
</evidence>
<dbReference type="GO" id="GO:0031985">
    <property type="term" value="C:Golgi cisterna"/>
    <property type="evidence" value="ECO:0007669"/>
    <property type="project" value="TreeGrafter"/>
</dbReference>
<name>A0A8J6GHQ5_MICOH</name>
<dbReference type="PANTHER" id="PTHR13815">
    <property type="entry name" value="GOLGIN-84"/>
    <property type="match status" value="1"/>
</dbReference>
<evidence type="ECO:0000256" key="7">
    <source>
        <dbReference type="ARBA" id="ARBA00023136"/>
    </source>
</evidence>
<evidence type="ECO:0000256" key="9">
    <source>
        <dbReference type="ARBA" id="ARBA00032404"/>
    </source>
</evidence>
<evidence type="ECO:0000256" key="5">
    <source>
        <dbReference type="ARBA" id="ARBA00023034"/>
    </source>
</evidence>
<evidence type="ECO:0000256" key="1">
    <source>
        <dbReference type="ARBA" id="ARBA00004409"/>
    </source>
</evidence>
<comment type="subcellular location">
    <subcellularLocation>
        <location evidence="1">Golgi apparatus membrane</location>
        <topology evidence="1">Single-pass type IV membrane protein</topology>
    </subcellularLocation>
</comment>
<evidence type="ECO:0000256" key="8">
    <source>
        <dbReference type="ARBA" id="ARBA00024833"/>
    </source>
</evidence>
<feature type="compositionally biased region" description="Basic and acidic residues" evidence="10">
    <location>
        <begin position="42"/>
        <end position="65"/>
    </location>
</feature>
<evidence type="ECO:0000313" key="11">
    <source>
        <dbReference type="EMBL" id="KAH0510679.1"/>
    </source>
</evidence>
<keyword evidence="5" id="KW-0333">Golgi apparatus</keyword>
<dbReference type="EMBL" id="JAATJU010022430">
    <property type="protein sequence ID" value="KAH0510679.1"/>
    <property type="molecule type" value="Genomic_DNA"/>
</dbReference>
<dbReference type="AlphaFoldDB" id="A0A8J6GHQ5"/>
<accession>A0A8J6GHQ5</accession>
<feature type="region of interest" description="Disordered" evidence="10">
    <location>
        <begin position="30"/>
        <end position="65"/>
    </location>
</feature>
<keyword evidence="3" id="KW-0812">Transmembrane</keyword>
<keyword evidence="7" id="KW-0472">Membrane</keyword>
<evidence type="ECO:0000313" key="12">
    <source>
        <dbReference type="Proteomes" id="UP000710432"/>
    </source>
</evidence>
<gene>
    <name evidence="11" type="ORF">LTLLF_153800</name>
</gene>
<comment type="caution">
    <text evidence="11">The sequence shown here is derived from an EMBL/GenBank/DDBJ whole genome shotgun (WGS) entry which is preliminary data.</text>
</comment>